<dbReference type="PROSITE" id="PS51935">
    <property type="entry name" value="NLPC_P60"/>
    <property type="match status" value="1"/>
</dbReference>
<dbReference type="PANTHER" id="PTHR47053">
    <property type="entry name" value="MUREIN DD-ENDOPEPTIDASE MEPH-RELATED"/>
    <property type="match status" value="1"/>
</dbReference>
<dbReference type="GO" id="GO:0008234">
    <property type="term" value="F:cysteine-type peptidase activity"/>
    <property type="evidence" value="ECO:0007669"/>
    <property type="project" value="UniProtKB-KW"/>
</dbReference>
<reference evidence="6 7" key="1">
    <citation type="journal article" date="2014" name="BMC Genomics">
        <title>Comparison of environmental and isolate Sulfobacillus genomes reveals diverse carbon, sulfur, nitrogen, and hydrogen metabolisms.</title>
        <authorList>
            <person name="Justice N.B."/>
            <person name="Norman A."/>
            <person name="Brown C.T."/>
            <person name="Singh A."/>
            <person name="Thomas B.C."/>
            <person name="Banfield J.F."/>
        </authorList>
    </citation>
    <scope>NUCLEOTIDE SEQUENCE [LARGE SCALE GENOMIC DNA]</scope>
    <source>
        <strain evidence="6">AMDSBA3</strain>
    </source>
</reference>
<dbReference type="GO" id="GO:0006508">
    <property type="term" value="P:proteolysis"/>
    <property type="evidence" value="ECO:0007669"/>
    <property type="project" value="UniProtKB-KW"/>
</dbReference>
<evidence type="ECO:0000259" key="5">
    <source>
        <dbReference type="PROSITE" id="PS51935"/>
    </source>
</evidence>
<name>A0A2T2WI87_9FIRM</name>
<dbReference type="InterPro" id="IPR000064">
    <property type="entry name" value="NLP_P60_dom"/>
</dbReference>
<dbReference type="PANTHER" id="PTHR47053:SF1">
    <property type="entry name" value="MUREIN DD-ENDOPEPTIDASE MEPH-RELATED"/>
    <property type="match status" value="1"/>
</dbReference>
<sequence length="116" mass="12757">MACGQPHRHPCSISAACTRGLDVEPPSDCHDIGLPRHALCVGRRESYGFGCSDLAQYALAENEVHIGGTTWEQYRAVRHVPRSRLMPGDLVFFYTYGSGASHVGIYIGVDPRQSLR</sequence>
<dbReference type="SUPFAM" id="SSF54001">
    <property type="entry name" value="Cysteine proteinases"/>
    <property type="match status" value="1"/>
</dbReference>
<dbReference type="InterPro" id="IPR038765">
    <property type="entry name" value="Papain-like_cys_pep_sf"/>
</dbReference>
<evidence type="ECO:0000256" key="4">
    <source>
        <dbReference type="ARBA" id="ARBA00022807"/>
    </source>
</evidence>
<dbReference type="InterPro" id="IPR051202">
    <property type="entry name" value="Peptidase_C40"/>
</dbReference>
<evidence type="ECO:0000313" key="6">
    <source>
        <dbReference type="EMBL" id="PSR21949.1"/>
    </source>
</evidence>
<keyword evidence="2" id="KW-0645">Protease</keyword>
<dbReference type="AlphaFoldDB" id="A0A2T2WI87"/>
<evidence type="ECO:0000256" key="3">
    <source>
        <dbReference type="ARBA" id="ARBA00022801"/>
    </source>
</evidence>
<keyword evidence="4" id="KW-0788">Thiol protease</keyword>
<comment type="caution">
    <text evidence="6">The sequence shown here is derived from an EMBL/GenBank/DDBJ whole genome shotgun (WGS) entry which is preliminary data.</text>
</comment>
<dbReference type="Pfam" id="PF00877">
    <property type="entry name" value="NLPC_P60"/>
    <property type="match status" value="1"/>
</dbReference>
<feature type="domain" description="NlpC/P60" evidence="5">
    <location>
        <begin position="16"/>
        <end position="116"/>
    </location>
</feature>
<accession>A0A2T2WI87</accession>
<evidence type="ECO:0000256" key="1">
    <source>
        <dbReference type="ARBA" id="ARBA00007074"/>
    </source>
</evidence>
<dbReference type="EMBL" id="PXYV01000024">
    <property type="protein sequence ID" value="PSR21949.1"/>
    <property type="molecule type" value="Genomic_DNA"/>
</dbReference>
<proteinExistence type="inferred from homology"/>
<evidence type="ECO:0000313" key="7">
    <source>
        <dbReference type="Proteomes" id="UP000241848"/>
    </source>
</evidence>
<protein>
    <recommendedName>
        <fullName evidence="5">NlpC/P60 domain-containing protein</fullName>
    </recommendedName>
</protein>
<organism evidence="6 7">
    <name type="scientific">Sulfobacillus acidophilus</name>
    <dbReference type="NCBI Taxonomy" id="53633"/>
    <lineage>
        <taxon>Bacteria</taxon>
        <taxon>Bacillati</taxon>
        <taxon>Bacillota</taxon>
        <taxon>Clostridia</taxon>
        <taxon>Eubacteriales</taxon>
        <taxon>Clostridiales Family XVII. Incertae Sedis</taxon>
        <taxon>Sulfobacillus</taxon>
    </lineage>
</organism>
<gene>
    <name evidence="6" type="ORF">C7B45_08640</name>
</gene>
<evidence type="ECO:0000256" key="2">
    <source>
        <dbReference type="ARBA" id="ARBA00022670"/>
    </source>
</evidence>
<comment type="similarity">
    <text evidence="1">Belongs to the peptidase C40 family.</text>
</comment>
<dbReference type="Proteomes" id="UP000241848">
    <property type="component" value="Unassembled WGS sequence"/>
</dbReference>
<dbReference type="Gene3D" id="3.90.1720.10">
    <property type="entry name" value="endopeptidase domain like (from Nostoc punctiforme)"/>
    <property type="match status" value="1"/>
</dbReference>
<keyword evidence="3" id="KW-0378">Hydrolase</keyword>